<keyword evidence="3" id="KW-1185">Reference proteome</keyword>
<organism evidence="2 3">
    <name type="scientific">Mycobacterium decipiens</name>
    <dbReference type="NCBI Taxonomy" id="1430326"/>
    <lineage>
        <taxon>Bacteria</taxon>
        <taxon>Bacillati</taxon>
        <taxon>Actinomycetota</taxon>
        <taxon>Actinomycetes</taxon>
        <taxon>Mycobacteriales</taxon>
        <taxon>Mycobacteriaceae</taxon>
        <taxon>Mycobacterium</taxon>
    </lineage>
</organism>
<keyword evidence="1" id="KW-0175">Coiled coil</keyword>
<comment type="caution">
    <text evidence="2">The sequence shown here is derived from an EMBL/GenBank/DDBJ whole genome shotgun (WGS) entry which is preliminary data.</text>
</comment>
<dbReference type="Proteomes" id="UP000193247">
    <property type="component" value="Unassembled WGS sequence"/>
</dbReference>
<accession>A0A1X2LTV7</accession>
<evidence type="ECO:0000256" key="1">
    <source>
        <dbReference type="SAM" id="Coils"/>
    </source>
</evidence>
<protein>
    <submittedName>
        <fullName evidence="2">Uncharacterized protein</fullName>
    </submittedName>
</protein>
<dbReference type="EMBL" id="NCXP01000015">
    <property type="protein sequence ID" value="OSC40278.1"/>
    <property type="molecule type" value="Genomic_DNA"/>
</dbReference>
<sequence>MAVTDPLTACQSLLNERNRQQGFMDETESILETLRDRLAQQYEDMDEECGELEDSWDDFGDQLASIIGNLWIPGLIEDAIEIAQCTHALGVWEQTLHEIANFEERLEIERNRRDAAEAAWLKCLHDAMTTHR</sequence>
<proteinExistence type="predicted"/>
<name>A0A1X2LTV7_9MYCO</name>
<evidence type="ECO:0000313" key="3">
    <source>
        <dbReference type="Proteomes" id="UP000193247"/>
    </source>
</evidence>
<reference evidence="2 3" key="1">
    <citation type="submission" date="2017-04" db="EMBL/GenBank/DDBJ databases">
        <title>The new phylogeny of genus Mycobacterium.</title>
        <authorList>
            <person name="Tortoli E."/>
            <person name="Trovato A."/>
            <person name="Cirillo D.M."/>
        </authorList>
    </citation>
    <scope>NUCLEOTIDE SEQUENCE [LARGE SCALE GENOMIC DNA]</scope>
    <source>
        <strain evidence="2 3">TBL 1200985</strain>
    </source>
</reference>
<gene>
    <name evidence="2" type="ORF">B8W66_13230</name>
</gene>
<evidence type="ECO:0000313" key="2">
    <source>
        <dbReference type="EMBL" id="OSC40278.1"/>
    </source>
</evidence>
<feature type="coiled-coil region" evidence="1">
    <location>
        <begin position="24"/>
        <end position="55"/>
    </location>
</feature>
<dbReference type="AlphaFoldDB" id="A0A1X2LTV7"/>